<organism evidence="1 2">
    <name type="scientific">Triticum urartu</name>
    <name type="common">Red wild einkorn</name>
    <name type="synonym">Crithodium urartu</name>
    <dbReference type="NCBI Taxonomy" id="4572"/>
    <lineage>
        <taxon>Eukaryota</taxon>
        <taxon>Viridiplantae</taxon>
        <taxon>Streptophyta</taxon>
        <taxon>Embryophyta</taxon>
        <taxon>Tracheophyta</taxon>
        <taxon>Spermatophyta</taxon>
        <taxon>Magnoliopsida</taxon>
        <taxon>Liliopsida</taxon>
        <taxon>Poales</taxon>
        <taxon>Poaceae</taxon>
        <taxon>BOP clade</taxon>
        <taxon>Pooideae</taxon>
        <taxon>Triticodae</taxon>
        <taxon>Triticeae</taxon>
        <taxon>Triticinae</taxon>
        <taxon>Triticum</taxon>
    </lineage>
</organism>
<accession>A0A8R7Q9Y9</accession>
<dbReference type="EnsemblPlants" id="TuG1812G0400003905.01.T01">
    <property type="protein sequence ID" value="TuG1812G0400003905.01.T01.cds361873"/>
    <property type="gene ID" value="TuG1812G0400003905.01"/>
</dbReference>
<reference evidence="1" key="3">
    <citation type="submission" date="2022-06" db="UniProtKB">
        <authorList>
            <consortium name="EnsemblPlants"/>
        </authorList>
    </citation>
    <scope>IDENTIFICATION</scope>
</reference>
<proteinExistence type="predicted"/>
<reference evidence="2" key="1">
    <citation type="journal article" date="2013" name="Nature">
        <title>Draft genome of the wheat A-genome progenitor Triticum urartu.</title>
        <authorList>
            <person name="Ling H.Q."/>
            <person name="Zhao S."/>
            <person name="Liu D."/>
            <person name="Wang J."/>
            <person name="Sun H."/>
            <person name="Zhang C."/>
            <person name="Fan H."/>
            <person name="Li D."/>
            <person name="Dong L."/>
            <person name="Tao Y."/>
            <person name="Gao C."/>
            <person name="Wu H."/>
            <person name="Li Y."/>
            <person name="Cui Y."/>
            <person name="Guo X."/>
            <person name="Zheng S."/>
            <person name="Wang B."/>
            <person name="Yu K."/>
            <person name="Liang Q."/>
            <person name="Yang W."/>
            <person name="Lou X."/>
            <person name="Chen J."/>
            <person name="Feng M."/>
            <person name="Jian J."/>
            <person name="Zhang X."/>
            <person name="Luo G."/>
            <person name="Jiang Y."/>
            <person name="Liu J."/>
            <person name="Wang Z."/>
            <person name="Sha Y."/>
            <person name="Zhang B."/>
            <person name="Wu H."/>
            <person name="Tang D."/>
            <person name="Shen Q."/>
            <person name="Xue P."/>
            <person name="Zou S."/>
            <person name="Wang X."/>
            <person name="Liu X."/>
            <person name="Wang F."/>
            <person name="Yang Y."/>
            <person name="An X."/>
            <person name="Dong Z."/>
            <person name="Zhang K."/>
            <person name="Zhang X."/>
            <person name="Luo M.C."/>
            <person name="Dvorak J."/>
            <person name="Tong Y."/>
            <person name="Wang J."/>
            <person name="Yang H."/>
            <person name="Li Z."/>
            <person name="Wang D."/>
            <person name="Zhang A."/>
            <person name="Wang J."/>
        </authorList>
    </citation>
    <scope>NUCLEOTIDE SEQUENCE</scope>
    <source>
        <strain evidence="2">cv. G1812</strain>
    </source>
</reference>
<dbReference type="AlphaFoldDB" id="A0A8R7Q9Y9"/>
<keyword evidence="2" id="KW-1185">Reference proteome</keyword>
<reference evidence="1" key="2">
    <citation type="submission" date="2018-03" db="EMBL/GenBank/DDBJ databases">
        <title>The Triticum urartu genome reveals the dynamic nature of wheat genome evolution.</title>
        <authorList>
            <person name="Ling H."/>
            <person name="Ma B."/>
            <person name="Shi X."/>
            <person name="Liu H."/>
            <person name="Dong L."/>
            <person name="Sun H."/>
            <person name="Cao Y."/>
            <person name="Gao Q."/>
            <person name="Zheng S."/>
            <person name="Li Y."/>
            <person name="Yu Y."/>
            <person name="Du H."/>
            <person name="Qi M."/>
            <person name="Li Y."/>
            <person name="Yu H."/>
            <person name="Cui Y."/>
            <person name="Wang N."/>
            <person name="Chen C."/>
            <person name="Wu H."/>
            <person name="Zhao Y."/>
            <person name="Zhang J."/>
            <person name="Li Y."/>
            <person name="Zhou W."/>
            <person name="Zhang B."/>
            <person name="Hu W."/>
            <person name="Eijk M."/>
            <person name="Tang J."/>
            <person name="Witsenboer H."/>
            <person name="Zhao S."/>
            <person name="Li Z."/>
            <person name="Zhang A."/>
            <person name="Wang D."/>
            <person name="Liang C."/>
        </authorList>
    </citation>
    <scope>NUCLEOTIDE SEQUENCE [LARGE SCALE GENOMIC DNA]</scope>
    <source>
        <strain evidence="1">cv. G1812</strain>
    </source>
</reference>
<evidence type="ECO:0000313" key="2">
    <source>
        <dbReference type="Proteomes" id="UP000015106"/>
    </source>
</evidence>
<name>A0A8R7Q9Y9_TRIUA</name>
<protein>
    <submittedName>
        <fullName evidence="1">Uncharacterized protein</fullName>
    </submittedName>
</protein>
<evidence type="ECO:0000313" key="1">
    <source>
        <dbReference type="EnsemblPlants" id="TuG1812G0400003905.01.T01.cds361873"/>
    </source>
</evidence>
<sequence>MCLQLYITQQLLQILKRSRKKENRYNIHSCLEILLKAALAGHRSS</sequence>
<dbReference type="Gramene" id="TuG1812G0400003905.01.T01">
    <property type="protein sequence ID" value="TuG1812G0400003905.01.T01.cds361873"/>
    <property type="gene ID" value="TuG1812G0400003905.01"/>
</dbReference>
<dbReference type="Proteomes" id="UP000015106">
    <property type="component" value="Chromosome 4"/>
</dbReference>